<keyword evidence="4" id="KW-1185">Reference proteome</keyword>
<dbReference type="GO" id="GO:0005789">
    <property type="term" value="C:endoplasmic reticulum membrane"/>
    <property type="evidence" value="ECO:0007669"/>
    <property type="project" value="UniProtKB-SubCell"/>
</dbReference>
<feature type="compositionally biased region" description="Polar residues" evidence="2">
    <location>
        <begin position="61"/>
        <end position="72"/>
    </location>
</feature>
<feature type="non-terminal residue" evidence="3">
    <location>
        <position position="80"/>
    </location>
</feature>
<accession>A0A9E7GSK0</accession>
<sequence>MLSNTRRPSYMCEISCTGLDLGSVLPYIHRMRVFPVDLNQVLSMEIDIEYSGGIEHYGNQLKSSSNSATGMGNRNEVDKA</sequence>
<organism evidence="3 4">
    <name type="scientific">Musa troglodytarum</name>
    <name type="common">fe'i banana</name>
    <dbReference type="NCBI Taxonomy" id="320322"/>
    <lineage>
        <taxon>Eukaryota</taxon>
        <taxon>Viridiplantae</taxon>
        <taxon>Streptophyta</taxon>
        <taxon>Embryophyta</taxon>
        <taxon>Tracheophyta</taxon>
        <taxon>Spermatophyta</taxon>
        <taxon>Magnoliopsida</taxon>
        <taxon>Liliopsida</taxon>
        <taxon>Zingiberales</taxon>
        <taxon>Musaceae</taxon>
        <taxon>Musa</taxon>
    </lineage>
</organism>
<evidence type="ECO:0000256" key="2">
    <source>
        <dbReference type="SAM" id="MobiDB-lite"/>
    </source>
</evidence>
<evidence type="ECO:0000313" key="3">
    <source>
        <dbReference type="EMBL" id="URE17334.1"/>
    </source>
</evidence>
<protein>
    <submittedName>
        <fullName evidence="3">Integral membrane protein conserved region (DUF2404)</fullName>
    </submittedName>
</protein>
<dbReference type="GO" id="GO:0008289">
    <property type="term" value="F:lipid binding"/>
    <property type="evidence" value="ECO:0007669"/>
    <property type="project" value="TreeGrafter"/>
</dbReference>
<feature type="region of interest" description="Disordered" evidence="2">
    <location>
        <begin position="61"/>
        <end position="80"/>
    </location>
</feature>
<dbReference type="PANTHER" id="PTHR13466">
    <property type="entry name" value="TEX2 PROTEIN-RELATED"/>
    <property type="match status" value="1"/>
</dbReference>
<gene>
    <name evidence="3" type="ORF">MUK42_31045</name>
</gene>
<name>A0A9E7GSK0_9LILI</name>
<dbReference type="Proteomes" id="UP001055439">
    <property type="component" value="Chromosome 7"/>
</dbReference>
<dbReference type="PANTHER" id="PTHR13466:SF0">
    <property type="entry name" value="SMP-LTD DOMAIN-CONTAINING PROTEIN"/>
    <property type="match status" value="1"/>
</dbReference>
<reference evidence="3" key="1">
    <citation type="submission" date="2022-05" db="EMBL/GenBank/DDBJ databases">
        <title>The Musa troglodytarum L. genome provides insights into the mechanism of non-climacteric behaviour and enrichment of carotenoids.</title>
        <authorList>
            <person name="Wang J."/>
        </authorList>
    </citation>
    <scope>NUCLEOTIDE SEQUENCE</scope>
    <source>
        <tissue evidence="3">Leaf</tissue>
    </source>
</reference>
<dbReference type="AlphaFoldDB" id="A0A9E7GSK0"/>
<evidence type="ECO:0000313" key="4">
    <source>
        <dbReference type="Proteomes" id="UP001055439"/>
    </source>
</evidence>
<dbReference type="OrthoDB" id="26740at2759"/>
<evidence type="ECO:0000256" key="1">
    <source>
        <dbReference type="ARBA" id="ARBA00004586"/>
    </source>
</evidence>
<dbReference type="EMBL" id="CP097509">
    <property type="protein sequence ID" value="URE17334.1"/>
    <property type="molecule type" value="Genomic_DNA"/>
</dbReference>
<comment type="subcellular location">
    <subcellularLocation>
        <location evidence="1">Endoplasmic reticulum membrane</location>
    </subcellularLocation>
</comment>
<proteinExistence type="predicted"/>